<reference evidence="3" key="3">
    <citation type="submission" date="2019-04" db="EMBL/GenBank/DDBJ databases">
        <authorList>
            <person name="Howe K."/>
            <person name="Paulini M."/>
            <person name="Williams G."/>
        </authorList>
    </citation>
    <scope>NUCLEOTIDE SEQUENCE [LARGE SCALE GENOMIC DNA]</scope>
    <source>
        <strain evidence="3">FR3</strain>
    </source>
</reference>
<proteinExistence type="predicted"/>
<dbReference type="CTD" id="66057796"/>
<dbReference type="AlphaFoldDB" id="A0A0J9Y5A8"/>
<evidence type="ECO:0000256" key="1">
    <source>
        <dbReference type="SAM" id="MobiDB-lite"/>
    </source>
</evidence>
<dbReference type="RefSeq" id="XP_042936512.1">
    <property type="nucleotide sequence ID" value="XM_043080578.1"/>
</dbReference>
<dbReference type="EMBL" id="CAAKNF010000194">
    <property type="protein sequence ID" value="VIO96686.1"/>
    <property type="molecule type" value="Genomic_DNA"/>
</dbReference>
<reference evidence="2 4" key="1">
    <citation type="journal article" date="2007" name="Science">
        <title>Draft genome of the filarial nematode parasite Brugia malayi.</title>
        <authorList>
            <person name="Ghedin E."/>
            <person name="Wang S."/>
            <person name="Spiro D."/>
            <person name="Caler E."/>
            <person name="Zhao Q."/>
            <person name="Crabtree J."/>
            <person name="Allen J.E."/>
            <person name="Delcher A.L."/>
            <person name="Guiliano D.B."/>
            <person name="Miranda-Saavedra D."/>
            <person name="Angiuoli S.V."/>
            <person name="Creasy T."/>
            <person name="Amedeo P."/>
            <person name="Haas B."/>
            <person name="El-Sayed N.M."/>
            <person name="Wortman J.R."/>
            <person name="Feldblyum T."/>
            <person name="Tallon L."/>
            <person name="Schatz M."/>
            <person name="Shumway M."/>
            <person name="Koo H."/>
            <person name="Salzberg S.L."/>
            <person name="Schobel S."/>
            <person name="Pertea M."/>
            <person name="Pop M."/>
            <person name="White O."/>
            <person name="Barton G.J."/>
            <person name="Carlow C.K."/>
            <person name="Crawford M.J."/>
            <person name="Daub J."/>
            <person name="Dimmic M.W."/>
            <person name="Estes C.F."/>
            <person name="Foster J.M."/>
            <person name="Ganatra M."/>
            <person name="Gregory W.F."/>
            <person name="Johnson N.M."/>
            <person name="Jin J."/>
            <person name="Komuniecki R."/>
            <person name="Korf I."/>
            <person name="Kumar S."/>
            <person name="Laney S."/>
            <person name="Li B.W."/>
            <person name="Li W."/>
            <person name="Lindblom T.H."/>
            <person name="Lustigman S."/>
            <person name="Ma D."/>
            <person name="Maina C.V."/>
            <person name="Martin D.M."/>
            <person name="McCarter J.P."/>
            <person name="McReynolds L."/>
            <person name="Mitreva M."/>
            <person name="Nutman T.B."/>
            <person name="Parkinson J."/>
            <person name="Peregrin-Alvarez J.M."/>
            <person name="Poole C."/>
            <person name="Ren Q."/>
            <person name="Saunders L."/>
            <person name="Sluder A.E."/>
            <person name="Smith K."/>
            <person name="Stanke M."/>
            <person name="Unnasch T.R."/>
            <person name="Ware J."/>
            <person name="Wei A.D."/>
            <person name="Weil G."/>
            <person name="Williams D.J."/>
            <person name="Zhang Y."/>
            <person name="Williams S.A."/>
            <person name="Fraser-Liggett C."/>
            <person name="Slatko B."/>
            <person name="Blaxter M.L."/>
            <person name="Scott A.L."/>
        </authorList>
    </citation>
    <scope>NUCLEOTIDE SEQUENCE</scope>
    <source>
        <strain evidence="2 4">FR3</strain>
    </source>
</reference>
<reference evidence="5" key="4">
    <citation type="submission" date="2019-12" db="UniProtKB">
        <authorList>
            <consortium name="WormBaseParasite"/>
        </authorList>
    </citation>
    <scope>IDENTIFICATION</scope>
</reference>
<keyword evidence="4" id="KW-1185">Reference proteome</keyword>
<evidence type="ECO:0000313" key="3">
    <source>
        <dbReference type="EMBL" id="VIO96686.1"/>
    </source>
</evidence>
<evidence type="ECO:0000313" key="2">
    <source>
        <dbReference type="EMBL" id="CDQ02689.1"/>
    </source>
</evidence>
<name>A0A0J9Y5A8_BRUMA</name>
<feature type="region of interest" description="Disordered" evidence="1">
    <location>
        <begin position="29"/>
        <end position="49"/>
    </location>
</feature>
<dbReference type="WBParaSite" id="Bm13226.1">
    <property type="protein sequence ID" value="Bm13226.1"/>
    <property type="gene ID" value="WBGene00233487"/>
</dbReference>
<dbReference type="WormBase" id="Bm13226">
    <property type="protein sequence ID" value="BM36827"/>
    <property type="gene ID" value="WBGene00233487"/>
</dbReference>
<evidence type="ECO:0000313" key="5">
    <source>
        <dbReference type="WBParaSite" id="Bm13226.1"/>
    </source>
</evidence>
<organism evidence="2">
    <name type="scientific">Brugia malayi</name>
    <name type="common">Filarial nematode worm</name>
    <dbReference type="NCBI Taxonomy" id="6279"/>
    <lineage>
        <taxon>Eukaryota</taxon>
        <taxon>Metazoa</taxon>
        <taxon>Ecdysozoa</taxon>
        <taxon>Nematoda</taxon>
        <taxon>Chromadorea</taxon>
        <taxon>Rhabditida</taxon>
        <taxon>Spirurina</taxon>
        <taxon>Spiruromorpha</taxon>
        <taxon>Filarioidea</taxon>
        <taxon>Onchocercidae</taxon>
        <taxon>Brugia</taxon>
    </lineage>
</organism>
<dbReference type="EMBL" id="LN857024">
    <property type="protein sequence ID" value="CDQ02689.1"/>
    <property type="molecule type" value="Genomic_DNA"/>
</dbReference>
<evidence type="ECO:0000313" key="6">
    <source>
        <dbReference type="WormBase" id="Bm13226"/>
    </source>
</evidence>
<dbReference type="Proteomes" id="UP000006672">
    <property type="component" value="Unassembled WGS sequence"/>
</dbReference>
<reference evidence="2" key="2">
    <citation type="submission" date="2012-12" db="EMBL/GenBank/DDBJ databases">
        <authorList>
            <person name="Gao Y.W."/>
            <person name="Fan S.T."/>
            <person name="Sun H.T."/>
            <person name="Wang Z."/>
            <person name="Gao X.L."/>
            <person name="Li Y.G."/>
            <person name="Wang T.C."/>
            <person name="Zhang K."/>
            <person name="Xu W.W."/>
            <person name="Yu Z.J."/>
            <person name="Xia X.Z."/>
        </authorList>
    </citation>
    <scope>NUCLEOTIDE SEQUENCE</scope>
    <source>
        <strain evidence="2">FR3</strain>
    </source>
</reference>
<protein>
    <submittedName>
        <fullName evidence="2 5">Bm13226</fullName>
    </submittedName>
</protein>
<gene>
    <name evidence="2 5 6" type="ORF">Bm13226</name>
    <name evidence="3" type="ORF">BM_BM13226</name>
    <name evidence="2" type="ORF">BM_Bm13226</name>
</gene>
<evidence type="ECO:0000313" key="4">
    <source>
        <dbReference type="Proteomes" id="UP000006672"/>
    </source>
</evidence>
<accession>A0A4E9FJH1</accession>
<accession>A0A0J9Y5A8</accession>
<dbReference type="KEGG" id="bmy:BM_BM13226"/>
<sequence>MTSNYSLDVLLKSFESAASSSLFNIESPKCCSHSPRTDSLLSKNKEKNF</sequence>
<dbReference type="GeneID" id="66057796"/>